<dbReference type="KEGG" id="dog:HP555_02800"/>
<dbReference type="RefSeq" id="WP_199263697.1">
    <property type="nucleotide sequence ID" value="NZ_CP054140.1"/>
</dbReference>
<sequence length="67" mass="7524">MKKKNGGFRFVVFLIKTGYKETQPVNVPEKWSVLPGCLIAKRRQQGKRRDRLGGLFALELSGTSSLS</sequence>
<organism evidence="1 2">
    <name type="scientific">Desulfobulbus oligotrophicus</name>
    <dbReference type="NCBI Taxonomy" id="1909699"/>
    <lineage>
        <taxon>Bacteria</taxon>
        <taxon>Pseudomonadati</taxon>
        <taxon>Thermodesulfobacteriota</taxon>
        <taxon>Desulfobulbia</taxon>
        <taxon>Desulfobulbales</taxon>
        <taxon>Desulfobulbaceae</taxon>
        <taxon>Desulfobulbus</taxon>
    </lineage>
</organism>
<dbReference type="AlphaFoldDB" id="A0A7T6APY1"/>
<reference evidence="1 2" key="1">
    <citation type="submission" date="2020-05" db="EMBL/GenBank/DDBJ databases">
        <title>Complete genome of Desulfobulbus oligotrophicus.</title>
        <authorList>
            <person name="Podar M."/>
        </authorList>
    </citation>
    <scope>NUCLEOTIDE SEQUENCE [LARGE SCALE GENOMIC DNA]</scope>
    <source>
        <strain evidence="1 2">Prop6</strain>
    </source>
</reference>
<proteinExistence type="predicted"/>
<dbReference type="EMBL" id="CP054140">
    <property type="protein sequence ID" value="QQG64865.1"/>
    <property type="molecule type" value="Genomic_DNA"/>
</dbReference>
<name>A0A7T6APY1_9BACT</name>
<evidence type="ECO:0000313" key="1">
    <source>
        <dbReference type="EMBL" id="QQG64865.1"/>
    </source>
</evidence>
<protein>
    <submittedName>
        <fullName evidence="1">Uncharacterized protein</fullName>
    </submittedName>
</protein>
<accession>A0A7T6APY1</accession>
<gene>
    <name evidence="1" type="ORF">HP555_02800</name>
</gene>
<dbReference type="Proteomes" id="UP000596092">
    <property type="component" value="Chromosome"/>
</dbReference>
<evidence type="ECO:0000313" key="2">
    <source>
        <dbReference type="Proteomes" id="UP000596092"/>
    </source>
</evidence>
<keyword evidence="2" id="KW-1185">Reference proteome</keyword>